<evidence type="ECO:0000313" key="3">
    <source>
        <dbReference type="EMBL" id="KAK4122408.1"/>
    </source>
</evidence>
<feature type="transmembrane region" description="Helical" evidence="1">
    <location>
        <begin position="300"/>
        <end position="320"/>
    </location>
</feature>
<name>A0AAN6Z2F4_9PEZI</name>
<dbReference type="GO" id="GO:0008081">
    <property type="term" value="F:phosphoric diester hydrolase activity"/>
    <property type="evidence" value="ECO:0007669"/>
    <property type="project" value="InterPro"/>
</dbReference>
<feature type="non-terminal residue" evidence="3">
    <location>
        <position position="334"/>
    </location>
</feature>
<dbReference type="RefSeq" id="XP_062646179.1">
    <property type="nucleotide sequence ID" value="XM_062787891.1"/>
</dbReference>
<evidence type="ECO:0000313" key="4">
    <source>
        <dbReference type="Proteomes" id="UP001302602"/>
    </source>
</evidence>
<dbReference type="Gene3D" id="3.20.20.190">
    <property type="entry name" value="Phosphatidylinositol (PI) phosphodiesterase"/>
    <property type="match status" value="1"/>
</dbReference>
<keyword evidence="1" id="KW-0812">Transmembrane</keyword>
<dbReference type="CDD" id="cd08570">
    <property type="entry name" value="GDPD_YPL206cp_fungi"/>
    <property type="match status" value="1"/>
</dbReference>
<protein>
    <submittedName>
        <fullName evidence="3">PLC-like phosphodiesterase</fullName>
    </submittedName>
</protein>
<gene>
    <name evidence="3" type="ORF">N657DRAFT_550165</name>
</gene>
<organism evidence="3 4">
    <name type="scientific">Parathielavia appendiculata</name>
    <dbReference type="NCBI Taxonomy" id="2587402"/>
    <lineage>
        <taxon>Eukaryota</taxon>
        <taxon>Fungi</taxon>
        <taxon>Dikarya</taxon>
        <taxon>Ascomycota</taxon>
        <taxon>Pezizomycotina</taxon>
        <taxon>Sordariomycetes</taxon>
        <taxon>Sordariomycetidae</taxon>
        <taxon>Sordariales</taxon>
        <taxon>Chaetomiaceae</taxon>
        <taxon>Parathielavia</taxon>
    </lineage>
</organism>
<comment type="caution">
    <text evidence="3">The sequence shown here is derived from an EMBL/GenBank/DDBJ whole genome shotgun (WGS) entry which is preliminary data.</text>
</comment>
<dbReference type="EMBL" id="MU853231">
    <property type="protein sequence ID" value="KAK4122408.1"/>
    <property type="molecule type" value="Genomic_DNA"/>
</dbReference>
<dbReference type="InterPro" id="IPR017946">
    <property type="entry name" value="PLC-like_Pdiesterase_TIM-brl"/>
</dbReference>
<dbReference type="InterPro" id="IPR030395">
    <property type="entry name" value="GP_PDE_dom"/>
</dbReference>
<dbReference type="PROSITE" id="PS51704">
    <property type="entry name" value="GP_PDE"/>
    <property type="match status" value="1"/>
</dbReference>
<keyword evidence="4" id="KW-1185">Reference proteome</keyword>
<reference evidence="3" key="2">
    <citation type="submission" date="2023-05" db="EMBL/GenBank/DDBJ databases">
        <authorList>
            <consortium name="Lawrence Berkeley National Laboratory"/>
            <person name="Steindorff A."/>
            <person name="Hensen N."/>
            <person name="Bonometti L."/>
            <person name="Westerberg I."/>
            <person name="Brannstrom I.O."/>
            <person name="Guillou S."/>
            <person name="Cros-Aarteil S."/>
            <person name="Calhoun S."/>
            <person name="Haridas S."/>
            <person name="Kuo A."/>
            <person name="Mondo S."/>
            <person name="Pangilinan J."/>
            <person name="Riley R."/>
            <person name="Labutti K."/>
            <person name="Andreopoulos B."/>
            <person name="Lipzen A."/>
            <person name="Chen C."/>
            <person name="Yanf M."/>
            <person name="Daum C."/>
            <person name="Ng V."/>
            <person name="Clum A."/>
            <person name="Ohm R."/>
            <person name="Martin F."/>
            <person name="Silar P."/>
            <person name="Natvig D."/>
            <person name="Lalanne C."/>
            <person name="Gautier V."/>
            <person name="Ament-Velasquez S.L."/>
            <person name="Kruys A."/>
            <person name="Hutchinson M.I."/>
            <person name="Powell A.J."/>
            <person name="Barry K."/>
            <person name="Miller A.N."/>
            <person name="Grigoriev I.V."/>
            <person name="Debuchy R."/>
            <person name="Gladieux P."/>
            <person name="Thoren M.H."/>
            <person name="Johannesson H."/>
        </authorList>
    </citation>
    <scope>NUCLEOTIDE SEQUENCE</scope>
    <source>
        <strain evidence="3">CBS 731.68</strain>
    </source>
</reference>
<dbReference type="PANTHER" id="PTHR43805">
    <property type="entry name" value="GLYCEROPHOSPHORYL DIESTER PHOSPHODIESTERASE"/>
    <property type="match status" value="1"/>
</dbReference>
<evidence type="ECO:0000256" key="1">
    <source>
        <dbReference type="SAM" id="Phobius"/>
    </source>
</evidence>
<keyword evidence="1" id="KW-1133">Transmembrane helix</keyword>
<dbReference type="SUPFAM" id="SSF51695">
    <property type="entry name" value="PLC-like phosphodiesterases"/>
    <property type="match status" value="1"/>
</dbReference>
<dbReference type="GO" id="GO:0006629">
    <property type="term" value="P:lipid metabolic process"/>
    <property type="evidence" value="ECO:0007669"/>
    <property type="project" value="InterPro"/>
</dbReference>
<dbReference type="Proteomes" id="UP001302602">
    <property type="component" value="Unassembled WGS sequence"/>
</dbReference>
<proteinExistence type="predicted"/>
<feature type="domain" description="GP-PDE" evidence="2">
    <location>
        <begin position="3"/>
        <end position="256"/>
    </location>
</feature>
<evidence type="ECO:0000259" key="2">
    <source>
        <dbReference type="PROSITE" id="PS51704"/>
    </source>
</evidence>
<reference evidence="3" key="1">
    <citation type="journal article" date="2023" name="Mol. Phylogenet. Evol.">
        <title>Genome-scale phylogeny and comparative genomics of the fungal order Sordariales.</title>
        <authorList>
            <person name="Hensen N."/>
            <person name="Bonometti L."/>
            <person name="Westerberg I."/>
            <person name="Brannstrom I.O."/>
            <person name="Guillou S."/>
            <person name="Cros-Aarteil S."/>
            <person name="Calhoun S."/>
            <person name="Haridas S."/>
            <person name="Kuo A."/>
            <person name="Mondo S."/>
            <person name="Pangilinan J."/>
            <person name="Riley R."/>
            <person name="LaButti K."/>
            <person name="Andreopoulos B."/>
            <person name="Lipzen A."/>
            <person name="Chen C."/>
            <person name="Yan M."/>
            <person name="Daum C."/>
            <person name="Ng V."/>
            <person name="Clum A."/>
            <person name="Steindorff A."/>
            <person name="Ohm R.A."/>
            <person name="Martin F."/>
            <person name="Silar P."/>
            <person name="Natvig D.O."/>
            <person name="Lalanne C."/>
            <person name="Gautier V."/>
            <person name="Ament-Velasquez S.L."/>
            <person name="Kruys A."/>
            <person name="Hutchinson M.I."/>
            <person name="Powell A.J."/>
            <person name="Barry K."/>
            <person name="Miller A.N."/>
            <person name="Grigoriev I.V."/>
            <person name="Debuchy R."/>
            <person name="Gladieux P."/>
            <person name="Hiltunen Thoren M."/>
            <person name="Johannesson H."/>
        </authorList>
    </citation>
    <scope>NUCLEOTIDE SEQUENCE</scope>
    <source>
        <strain evidence="3">CBS 731.68</strain>
    </source>
</reference>
<dbReference type="AlphaFoldDB" id="A0AAN6Z2F4"/>
<sequence>RLPLNIGHRGYKALFPENSMAAFHAAVAAGAHAVETDLHLSRDGVVVLSHDPTLKRCFGVDARIADCDWAYLSTLQTLREPRQGMPRLADLLEWLAGLECSRDSAAVWLLLDVKTDDDPERLLPAVAHTIASVPPCADAGAGGGKGWKERIVVGCWNENYIHHARLHLPGHPLAYIGSSLLYARRFLSDEHADVQFNLFQPTLVGPVGAHFRREVRKRGRKLFVWTVNDRGWMEWCIRKGVDGVITDDVGKFTEVRDRFGDGDGGFDGGEGDGGVTAGMVVKGSGGKGEEGVRWPRMLRLYFSAILLQAAAAVVSVLLWHRLSTRGRGGKGRKA</sequence>
<dbReference type="PANTHER" id="PTHR43805:SF1">
    <property type="entry name" value="GP-PDE DOMAIN-CONTAINING PROTEIN"/>
    <property type="match status" value="1"/>
</dbReference>
<accession>A0AAN6Z2F4</accession>
<dbReference type="Pfam" id="PF03009">
    <property type="entry name" value="GDPD"/>
    <property type="match status" value="1"/>
</dbReference>
<keyword evidence="1" id="KW-0472">Membrane</keyword>
<feature type="non-terminal residue" evidence="3">
    <location>
        <position position="1"/>
    </location>
</feature>
<dbReference type="GeneID" id="87824661"/>